<dbReference type="PANTHER" id="PTHR20941">
    <property type="entry name" value="FOLATE SYNTHESIS PROTEINS"/>
    <property type="match status" value="1"/>
</dbReference>
<dbReference type="Pfam" id="PF00809">
    <property type="entry name" value="Pterin_bind"/>
    <property type="match status" value="1"/>
</dbReference>
<organism evidence="15 16">
    <name type="scientific">Actinomadura meyerae</name>
    <dbReference type="NCBI Taxonomy" id="240840"/>
    <lineage>
        <taxon>Bacteria</taxon>
        <taxon>Bacillati</taxon>
        <taxon>Actinomycetota</taxon>
        <taxon>Actinomycetes</taxon>
        <taxon>Streptosporangiales</taxon>
        <taxon>Thermomonosporaceae</taxon>
        <taxon>Actinomadura</taxon>
    </lineage>
</organism>
<dbReference type="NCBIfam" id="TIGR01496">
    <property type="entry name" value="DHPS"/>
    <property type="match status" value="1"/>
</dbReference>
<dbReference type="PANTHER" id="PTHR20941:SF1">
    <property type="entry name" value="FOLIC ACID SYNTHESIS PROTEIN FOL1"/>
    <property type="match status" value="1"/>
</dbReference>
<keyword evidence="9 12" id="KW-0460">Magnesium</keyword>
<evidence type="ECO:0000256" key="7">
    <source>
        <dbReference type="ARBA" id="ARBA00022679"/>
    </source>
</evidence>
<dbReference type="CDD" id="cd00739">
    <property type="entry name" value="DHPS"/>
    <property type="match status" value="1"/>
</dbReference>
<dbReference type="FunFam" id="3.20.20.20:FF:000006">
    <property type="entry name" value="Dihydropteroate synthase"/>
    <property type="match status" value="1"/>
</dbReference>
<comment type="similarity">
    <text evidence="4 12">Belongs to the DHPS family.</text>
</comment>
<reference evidence="15 16" key="1">
    <citation type="submission" date="2017-06" db="EMBL/GenBank/DDBJ databases">
        <authorList>
            <person name="Kim H.J."/>
            <person name="Triplett B.A."/>
        </authorList>
    </citation>
    <scope>NUCLEOTIDE SEQUENCE [LARGE SCALE GENOMIC DNA]</scope>
    <source>
        <strain evidence="15 16">DSM 44715</strain>
    </source>
</reference>
<dbReference type="GO" id="GO:0046656">
    <property type="term" value="P:folic acid biosynthetic process"/>
    <property type="evidence" value="ECO:0007669"/>
    <property type="project" value="UniProtKB-KW"/>
</dbReference>
<feature type="region of interest" description="Disordered" evidence="13">
    <location>
        <begin position="286"/>
        <end position="305"/>
    </location>
</feature>
<keyword evidence="10 12" id="KW-0289">Folate biosynthesis</keyword>
<sequence>MTTTAADSVHRGPLTGRGGNCSVMGVLNVTPDSFSDGGRFATPAAAIAEGINLRRAGAGIVDVGGESTRPGAARTTGEEELRRVLPVIEGLAAAGVVVSIDTMRASVARKAVRAGAVLVNDVSGGRADAAMHRTVAELGVPYVLTHWRAPSRSMRSHARYDDVVREVRDELRVQIDRAQRLGVRQEQIILDPGLGFAKNPDHNWILLRNLAHIAMGYPLLVGASRKSFLGELLAAPDGRPRSAADRDAASTAISLWAAVQGAWCVRAHDVHSTADALRVAAELRPSSGVKARTRAPGPSQAEHRP</sequence>
<dbReference type="UniPathway" id="UPA00077">
    <property type="reaction ID" value="UER00156"/>
</dbReference>
<dbReference type="SUPFAM" id="SSF51717">
    <property type="entry name" value="Dihydropteroate synthetase-like"/>
    <property type="match status" value="1"/>
</dbReference>
<evidence type="ECO:0000256" key="4">
    <source>
        <dbReference type="ARBA" id="ARBA00009503"/>
    </source>
</evidence>
<dbReference type="EMBL" id="FZOR01000040">
    <property type="protein sequence ID" value="SNT53445.1"/>
    <property type="molecule type" value="Genomic_DNA"/>
</dbReference>
<comment type="pathway">
    <text evidence="3 12">Cofactor biosynthesis; tetrahydrofolate biosynthesis; 7,8-dihydrofolate from 2-amino-4-hydroxy-6-hydroxymethyl-7,8-dihydropteridine diphosphate and 4-aminobenzoate: step 1/2.</text>
</comment>
<dbReference type="Gene3D" id="3.20.20.20">
    <property type="entry name" value="Dihydropteroate synthase-like"/>
    <property type="match status" value="1"/>
</dbReference>
<dbReference type="PROSITE" id="PS50972">
    <property type="entry name" value="PTERIN_BINDING"/>
    <property type="match status" value="1"/>
</dbReference>
<feature type="domain" description="Pterin-binding" evidence="14">
    <location>
        <begin position="21"/>
        <end position="278"/>
    </location>
</feature>
<name>A0A239NF01_9ACTN</name>
<evidence type="ECO:0000256" key="5">
    <source>
        <dbReference type="ARBA" id="ARBA00012458"/>
    </source>
</evidence>
<comment type="cofactor">
    <cofactor evidence="2 12">
        <name>Mg(2+)</name>
        <dbReference type="ChEBI" id="CHEBI:18420"/>
    </cofactor>
</comment>
<dbReference type="GO" id="GO:0005829">
    <property type="term" value="C:cytosol"/>
    <property type="evidence" value="ECO:0007669"/>
    <property type="project" value="TreeGrafter"/>
</dbReference>
<dbReference type="PROSITE" id="PS00793">
    <property type="entry name" value="DHPS_2"/>
    <property type="match status" value="1"/>
</dbReference>
<evidence type="ECO:0000256" key="2">
    <source>
        <dbReference type="ARBA" id="ARBA00001946"/>
    </source>
</evidence>
<comment type="function">
    <text evidence="12">Catalyzes the condensation of para-aminobenzoate (pABA) with 6-hydroxymethyl-7,8-dihydropterin diphosphate (DHPt-PP) to form 7,8-dihydropteroate (H2Pte), the immediate precursor of folate derivatives.</text>
</comment>
<evidence type="ECO:0000256" key="10">
    <source>
        <dbReference type="ARBA" id="ARBA00022909"/>
    </source>
</evidence>
<dbReference type="GO" id="GO:0046654">
    <property type="term" value="P:tetrahydrofolate biosynthetic process"/>
    <property type="evidence" value="ECO:0007669"/>
    <property type="project" value="UniProtKB-UniPathway"/>
</dbReference>
<dbReference type="InterPro" id="IPR000489">
    <property type="entry name" value="Pterin-binding_dom"/>
</dbReference>
<dbReference type="EC" id="2.5.1.15" evidence="5 12"/>
<keyword evidence="16" id="KW-1185">Reference proteome</keyword>
<evidence type="ECO:0000256" key="13">
    <source>
        <dbReference type="SAM" id="MobiDB-lite"/>
    </source>
</evidence>
<evidence type="ECO:0000259" key="14">
    <source>
        <dbReference type="PROSITE" id="PS50972"/>
    </source>
</evidence>
<dbReference type="GO" id="GO:0004156">
    <property type="term" value="F:dihydropteroate synthase activity"/>
    <property type="evidence" value="ECO:0007669"/>
    <property type="project" value="UniProtKB-EC"/>
</dbReference>
<dbReference type="GO" id="GO:0046872">
    <property type="term" value="F:metal ion binding"/>
    <property type="evidence" value="ECO:0007669"/>
    <property type="project" value="UniProtKB-KW"/>
</dbReference>
<protein>
    <recommendedName>
        <fullName evidence="6 12">Dihydropteroate synthase</fullName>
        <shortName evidence="12">DHPS</shortName>
        <ecNumber evidence="5 12">2.5.1.15</ecNumber>
    </recommendedName>
    <alternativeName>
        <fullName evidence="11 12">Dihydropteroate pyrophosphorylase</fullName>
    </alternativeName>
</protein>
<evidence type="ECO:0000256" key="12">
    <source>
        <dbReference type="RuleBase" id="RU361205"/>
    </source>
</evidence>
<comment type="catalytic activity">
    <reaction evidence="1">
        <text>(7,8-dihydropterin-6-yl)methyl diphosphate + 4-aminobenzoate = 7,8-dihydropteroate + diphosphate</text>
        <dbReference type="Rhea" id="RHEA:19949"/>
        <dbReference type="ChEBI" id="CHEBI:17836"/>
        <dbReference type="ChEBI" id="CHEBI:17839"/>
        <dbReference type="ChEBI" id="CHEBI:33019"/>
        <dbReference type="ChEBI" id="CHEBI:72950"/>
        <dbReference type="EC" id="2.5.1.15"/>
    </reaction>
</comment>
<evidence type="ECO:0000256" key="1">
    <source>
        <dbReference type="ARBA" id="ARBA00000012"/>
    </source>
</evidence>
<proteinExistence type="inferred from homology"/>
<evidence type="ECO:0000313" key="15">
    <source>
        <dbReference type="EMBL" id="SNT53445.1"/>
    </source>
</evidence>
<dbReference type="PROSITE" id="PS00792">
    <property type="entry name" value="DHPS_1"/>
    <property type="match status" value="1"/>
</dbReference>
<dbReference type="InterPro" id="IPR045031">
    <property type="entry name" value="DHP_synth-like"/>
</dbReference>
<dbReference type="Proteomes" id="UP000198318">
    <property type="component" value="Unassembled WGS sequence"/>
</dbReference>
<keyword evidence="8 12" id="KW-0479">Metal-binding</keyword>
<evidence type="ECO:0000313" key="16">
    <source>
        <dbReference type="Proteomes" id="UP000198318"/>
    </source>
</evidence>
<dbReference type="InterPro" id="IPR011005">
    <property type="entry name" value="Dihydropteroate_synth-like_sf"/>
</dbReference>
<dbReference type="RefSeq" id="WP_342750148.1">
    <property type="nucleotide sequence ID" value="NZ_FZOR01000040.1"/>
</dbReference>
<dbReference type="AlphaFoldDB" id="A0A239NF01"/>
<evidence type="ECO:0000256" key="3">
    <source>
        <dbReference type="ARBA" id="ARBA00004763"/>
    </source>
</evidence>
<evidence type="ECO:0000256" key="8">
    <source>
        <dbReference type="ARBA" id="ARBA00022723"/>
    </source>
</evidence>
<evidence type="ECO:0000256" key="6">
    <source>
        <dbReference type="ARBA" id="ARBA00016919"/>
    </source>
</evidence>
<dbReference type="InterPro" id="IPR006390">
    <property type="entry name" value="DHP_synth_dom"/>
</dbReference>
<keyword evidence="7 12" id="KW-0808">Transferase</keyword>
<accession>A0A239NF01</accession>
<gene>
    <name evidence="15" type="ORF">SAMN05443665_104031</name>
</gene>
<evidence type="ECO:0000256" key="9">
    <source>
        <dbReference type="ARBA" id="ARBA00022842"/>
    </source>
</evidence>
<evidence type="ECO:0000256" key="11">
    <source>
        <dbReference type="ARBA" id="ARBA00030193"/>
    </source>
</evidence>